<evidence type="ECO:0000256" key="2">
    <source>
        <dbReference type="SAM" id="Phobius"/>
    </source>
</evidence>
<keyword evidence="2" id="KW-1133">Transmembrane helix</keyword>
<feature type="compositionally biased region" description="Basic and acidic residues" evidence="1">
    <location>
        <begin position="1"/>
        <end position="12"/>
    </location>
</feature>
<reference evidence="3 4" key="1">
    <citation type="journal article" date="2012" name="BMC Genomics">
        <title>Comparative genomic analysis of human infective Trypanosoma cruzi lineages with the bat-restricted subspecies T. cruzi marinkellei.</title>
        <authorList>
            <person name="Franzen O."/>
            <person name="Talavera-Lopez C."/>
            <person name="Ochaya S."/>
            <person name="Butler C.E."/>
            <person name="Messenger L.A."/>
            <person name="Lewis M.D."/>
            <person name="Llewellyn M.S."/>
            <person name="Marinkelle C.J."/>
            <person name="Tyler K.M."/>
            <person name="Miles M.A."/>
            <person name="Andersson B."/>
        </authorList>
    </citation>
    <scope>NUCLEOTIDE SEQUENCE [LARGE SCALE GENOMIC DNA]</scope>
    <source>
        <strain evidence="3 4">B7</strain>
    </source>
</reference>
<accession>K2LUK4</accession>
<keyword evidence="2" id="KW-0812">Transmembrane</keyword>
<evidence type="ECO:0000313" key="3">
    <source>
        <dbReference type="EMBL" id="EKF26443.1"/>
    </source>
</evidence>
<evidence type="ECO:0000313" key="4">
    <source>
        <dbReference type="Proteomes" id="UP000007350"/>
    </source>
</evidence>
<evidence type="ECO:0000256" key="1">
    <source>
        <dbReference type="SAM" id="MobiDB-lite"/>
    </source>
</evidence>
<keyword evidence="2" id="KW-0472">Membrane</keyword>
<feature type="transmembrane region" description="Helical" evidence="2">
    <location>
        <begin position="144"/>
        <end position="169"/>
    </location>
</feature>
<sequence length="192" mass="20962">MSVTCSDREHVAADNTDEVSEQNATGHKTSFSETGVAGSGFVAEGDVGRLSQRNATGHGNKPQLRELTAQYSGSGGSLHDCFALLYDAKLTLRELIVDSTVRILCVLSVVASSGIVWSCGSFLNRRVWICGFSRRRCAAFPACCLLLFTFNCLFYCFFGIISIVAVPLFTGRLLHTVMRDMSLLFCFVFCCP</sequence>
<dbReference type="AlphaFoldDB" id="K2LUK4"/>
<name>K2LUK4_TRYCR</name>
<comment type="caution">
    <text evidence="3">The sequence shown here is derived from an EMBL/GenBank/DDBJ whole genome shotgun (WGS) entry which is preliminary data.</text>
</comment>
<protein>
    <recommendedName>
        <fullName evidence="5">Transmembrane protein</fullName>
    </recommendedName>
</protein>
<proteinExistence type="predicted"/>
<feature type="compositionally biased region" description="Polar residues" evidence="1">
    <location>
        <begin position="21"/>
        <end position="33"/>
    </location>
</feature>
<dbReference type="EMBL" id="AHKC01020688">
    <property type="protein sequence ID" value="EKF26443.1"/>
    <property type="molecule type" value="Genomic_DNA"/>
</dbReference>
<feature type="region of interest" description="Disordered" evidence="1">
    <location>
        <begin position="1"/>
        <end position="36"/>
    </location>
</feature>
<organism evidence="3 4">
    <name type="scientific">Trypanosoma cruzi marinkellei</name>
    <dbReference type="NCBI Taxonomy" id="85056"/>
    <lineage>
        <taxon>Eukaryota</taxon>
        <taxon>Discoba</taxon>
        <taxon>Euglenozoa</taxon>
        <taxon>Kinetoplastea</taxon>
        <taxon>Metakinetoplastina</taxon>
        <taxon>Trypanosomatida</taxon>
        <taxon>Trypanosomatidae</taxon>
        <taxon>Trypanosoma</taxon>
        <taxon>Schizotrypanum</taxon>
    </lineage>
</organism>
<dbReference type="Proteomes" id="UP000007350">
    <property type="component" value="Unassembled WGS sequence"/>
</dbReference>
<dbReference type="OrthoDB" id="10411362at2759"/>
<keyword evidence="4" id="KW-1185">Reference proteome</keyword>
<gene>
    <name evidence="3" type="ORF">MOQ_009862</name>
</gene>
<feature type="non-terminal residue" evidence="3">
    <location>
        <position position="192"/>
    </location>
</feature>
<evidence type="ECO:0008006" key="5">
    <source>
        <dbReference type="Google" id="ProtNLM"/>
    </source>
</evidence>